<evidence type="ECO:0000256" key="1">
    <source>
        <dbReference type="SAM" id="MobiDB-lite"/>
    </source>
</evidence>
<organism evidence="2 3">
    <name type="scientific">Exophiala xenobiotica</name>
    <dbReference type="NCBI Taxonomy" id="348802"/>
    <lineage>
        <taxon>Eukaryota</taxon>
        <taxon>Fungi</taxon>
        <taxon>Dikarya</taxon>
        <taxon>Ascomycota</taxon>
        <taxon>Pezizomycotina</taxon>
        <taxon>Eurotiomycetes</taxon>
        <taxon>Chaetothyriomycetidae</taxon>
        <taxon>Chaetothyriales</taxon>
        <taxon>Herpotrichiellaceae</taxon>
        <taxon>Exophiala</taxon>
    </lineage>
</organism>
<evidence type="ECO:0000313" key="2">
    <source>
        <dbReference type="EMBL" id="KIW60610.1"/>
    </source>
</evidence>
<accession>A0A0D2F106</accession>
<feature type="compositionally biased region" description="Polar residues" evidence="1">
    <location>
        <begin position="9"/>
        <end position="26"/>
    </location>
</feature>
<dbReference type="OrthoDB" id="4118146at2759"/>
<sequence>MRPVFKMSNHLNNMKNSPVLNPSTGPSAPPAFDQGFLDASDDEDGQMTDAPLTINPYQMHLQPPVIYEDDAFHVERAATYELYLQANSVQVQTVFAPVLLPPHLNDDLTTAAPVQSNVNPYFHSLTPINMLSPTLAPDAYLQSVMTLTPLMLSQNHQLTNHPIQNAPTRKIAVPVSVIQRLEGLRQQQCTRRPCHRLETLPAEIRLIIYAYVFKGAELEVSPSHLTRGRCSPNDWLSPYRLITKVHTDLIRTSRFFFHEALPSLVRATTLEVWWVPSQRGVDPLHYLPDDFLSIIETIKVEFNAFVHIKRIRLPKLKQVDLFHGIDSPGGFADAIHIMNCQNCGGMPLIVKESFAGSVFSWKWKQRQYAYLGRLEGFTVNMTAVWEVWCPVPGMARIEISMNCTTNEVVGTRAFIGSQEVGTKDGDQAAKDWATYSGL</sequence>
<evidence type="ECO:0000313" key="3">
    <source>
        <dbReference type="Proteomes" id="UP000054342"/>
    </source>
</evidence>
<dbReference type="RefSeq" id="XP_013321194.1">
    <property type="nucleotide sequence ID" value="XM_013465740.1"/>
</dbReference>
<gene>
    <name evidence="2" type="ORF">PV05_00815</name>
</gene>
<dbReference type="GeneID" id="25322723"/>
<feature type="region of interest" description="Disordered" evidence="1">
    <location>
        <begin position="1"/>
        <end position="44"/>
    </location>
</feature>
<proteinExistence type="predicted"/>
<protein>
    <submittedName>
        <fullName evidence="2">Uncharacterized protein</fullName>
    </submittedName>
</protein>
<name>A0A0D2F106_9EURO</name>
<keyword evidence="3" id="KW-1185">Reference proteome</keyword>
<dbReference type="Proteomes" id="UP000054342">
    <property type="component" value="Unassembled WGS sequence"/>
</dbReference>
<dbReference type="AlphaFoldDB" id="A0A0D2F106"/>
<reference evidence="2 3" key="1">
    <citation type="submission" date="2015-01" db="EMBL/GenBank/DDBJ databases">
        <title>The Genome Sequence of Exophiala xenobiotica CBS118157.</title>
        <authorList>
            <consortium name="The Broad Institute Genomics Platform"/>
            <person name="Cuomo C."/>
            <person name="de Hoog S."/>
            <person name="Gorbushina A."/>
            <person name="Stielow B."/>
            <person name="Teixiera M."/>
            <person name="Abouelleil A."/>
            <person name="Chapman S.B."/>
            <person name="Priest M."/>
            <person name="Young S.K."/>
            <person name="Wortman J."/>
            <person name="Nusbaum C."/>
            <person name="Birren B."/>
        </authorList>
    </citation>
    <scope>NUCLEOTIDE SEQUENCE [LARGE SCALE GENOMIC DNA]</scope>
    <source>
        <strain evidence="2 3">CBS 118157</strain>
    </source>
</reference>
<dbReference type="EMBL" id="KN847317">
    <property type="protein sequence ID" value="KIW60610.1"/>
    <property type="molecule type" value="Genomic_DNA"/>
</dbReference>
<dbReference type="HOGENOM" id="CLU_625602_0_0_1"/>